<dbReference type="NCBIfam" id="NF003962">
    <property type="entry name" value="PRK05454.2-5"/>
    <property type="match status" value="1"/>
</dbReference>
<dbReference type="PANTHER" id="PTHR43867">
    <property type="entry name" value="CELLULOSE SYNTHASE CATALYTIC SUBUNIT A [UDP-FORMING]"/>
    <property type="match status" value="1"/>
</dbReference>
<feature type="domain" description="Glycosyltransferase 2-like" evidence="13">
    <location>
        <begin position="227"/>
        <end position="419"/>
    </location>
</feature>
<evidence type="ECO:0000256" key="5">
    <source>
        <dbReference type="ARBA" id="ARBA00022475"/>
    </source>
</evidence>
<comment type="similarity">
    <text evidence="3">Belongs to the glycosyltransferase 2 family. OpgH subfamily.</text>
</comment>
<feature type="transmembrane region" description="Helical" evidence="12">
    <location>
        <begin position="527"/>
        <end position="547"/>
    </location>
</feature>
<evidence type="ECO:0000256" key="1">
    <source>
        <dbReference type="ARBA" id="ARBA00004429"/>
    </source>
</evidence>
<gene>
    <name evidence="14" type="primary">mdoH</name>
    <name evidence="14" type="ORF">FKY71_00540</name>
</gene>
<dbReference type="Gene3D" id="3.90.550.10">
    <property type="entry name" value="Spore Coat Polysaccharide Biosynthesis Protein SpsA, Chain A"/>
    <property type="match status" value="1"/>
</dbReference>
<dbReference type="Proteomes" id="UP000315400">
    <property type="component" value="Unassembled WGS sequence"/>
</dbReference>
<keyword evidence="10 12" id="KW-1133">Transmembrane helix</keyword>
<feature type="transmembrane region" description="Helical" evidence="12">
    <location>
        <begin position="396"/>
        <end position="420"/>
    </location>
</feature>
<evidence type="ECO:0000256" key="11">
    <source>
        <dbReference type="ARBA" id="ARBA00023136"/>
    </source>
</evidence>
<feature type="transmembrane region" description="Helical" evidence="12">
    <location>
        <begin position="485"/>
        <end position="507"/>
    </location>
</feature>
<dbReference type="STRING" id="1260251.SPISAL_05670"/>
<feature type="transmembrane region" description="Helical" evidence="12">
    <location>
        <begin position="45"/>
        <end position="66"/>
    </location>
</feature>
<evidence type="ECO:0000256" key="3">
    <source>
        <dbReference type="ARBA" id="ARBA00009337"/>
    </source>
</evidence>
<keyword evidence="11 12" id="KW-0472">Membrane</keyword>
<evidence type="ECO:0000256" key="2">
    <source>
        <dbReference type="ARBA" id="ARBA00005001"/>
    </source>
</evidence>
<protein>
    <recommendedName>
        <fullName evidence="4">Glucans biosynthesis glucosyltransferase H</fullName>
    </recommendedName>
</protein>
<keyword evidence="6" id="KW-0997">Cell inner membrane</keyword>
<keyword evidence="7" id="KW-0328">Glycosyltransferase</keyword>
<evidence type="ECO:0000313" key="14">
    <source>
        <dbReference type="EMBL" id="TQF01099.1"/>
    </source>
</evidence>
<sequence length="632" mass="68939">MALLQLLRQPCCRSLAVATVNGDAMTEHGHTSWRLHEPGLAMRRLLMVLLVSLTAAVGISGMLTVLGPDGLSAIEWVVLSLFFITFTTTCLWFWTAIIGIVLRSAQLHPVTLGPEHPDAEDAPGLAPTAIVMPAFNEDMEAVAHCITATWRSLEATGETEPFDFFLLSDSSDPERQATEARTVSGLRARLGTGIRLYYRARSANHGRKPGNIRDFCERWGGHYRYMIVLDADSRMTGTSLLTLVRRMEANPQAGILQTVPLPVGQRTVLGRLQQLAASLHARNLAAGLAFWQGNSTNYWGHNAIVRLSDFLDCCGLPPLPGQAPLGGDIMSHDYVEAALMRRHDRGVYVLSEIEGSYEGMPGNLVDDLKRERRWCQGNLQHLRLLFRPGWRLISRLNFLVGALAYVNAPLWLALVGLGVGDAIIGTESVWLAAAGVQGGAVLPLVGLTVALLFLPKLLSIALAAYREPRGAYRRHLLVASGVEMVFALLRAPVMMVLYALYVVRIISGRPAGWSPQLRTPRAIPPRFAIQLGLPMACSALLIAALIITAAPAFLPWLIPVLLGPLLYPGLLYWTSLNAPASWLPSTPEEHAGGVPMNRRINPDQRRAVTEAPSKPVVPAECFQPMPLQPLSG</sequence>
<evidence type="ECO:0000256" key="12">
    <source>
        <dbReference type="SAM" id="Phobius"/>
    </source>
</evidence>
<keyword evidence="5" id="KW-1003">Cell membrane</keyword>
<comment type="caution">
    <text evidence="14">The sequence shown here is derived from an EMBL/GenBank/DDBJ whole genome shotgun (WGS) entry which is preliminary data.</text>
</comment>
<feature type="transmembrane region" description="Helical" evidence="12">
    <location>
        <begin position="440"/>
        <end position="465"/>
    </location>
</feature>
<comment type="subcellular location">
    <subcellularLocation>
        <location evidence="1">Cell inner membrane</location>
        <topology evidence="1">Multi-pass membrane protein</topology>
    </subcellularLocation>
</comment>
<dbReference type="SUPFAM" id="SSF53448">
    <property type="entry name" value="Nucleotide-diphospho-sugar transferases"/>
    <property type="match status" value="1"/>
</dbReference>
<reference evidence="14 15" key="1">
    <citation type="submission" date="2019-06" db="EMBL/GenBank/DDBJ databases">
        <title>Metagenome assembled Genome of Spiribacter salinus SL48-SHIP from the microbial mat of Salt Lake 48 (Novosibirsk region, Russia).</title>
        <authorList>
            <person name="Shipova A."/>
            <person name="Rozanov A.S."/>
            <person name="Bryanskaya A.V."/>
            <person name="Peltek S.E."/>
        </authorList>
    </citation>
    <scope>NUCLEOTIDE SEQUENCE [LARGE SCALE GENOMIC DNA]</scope>
    <source>
        <strain evidence="14">SL48-SHIP-2</strain>
    </source>
</reference>
<dbReference type="EMBL" id="VIFK01000001">
    <property type="protein sequence ID" value="TQF01099.1"/>
    <property type="molecule type" value="Genomic_DNA"/>
</dbReference>
<dbReference type="AlphaFoldDB" id="A0A540VWF3"/>
<evidence type="ECO:0000256" key="7">
    <source>
        <dbReference type="ARBA" id="ARBA00022676"/>
    </source>
</evidence>
<evidence type="ECO:0000256" key="9">
    <source>
        <dbReference type="ARBA" id="ARBA00022692"/>
    </source>
</evidence>
<organism evidence="14 15">
    <name type="scientific">Spiribacter salinus</name>
    <dbReference type="NCBI Taxonomy" id="1335746"/>
    <lineage>
        <taxon>Bacteria</taxon>
        <taxon>Pseudomonadati</taxon>
        <taxon>Pseudomonadota</taxon>
        <taxon>Gammaproteobacteria</taxon>
        <taxon>Chromatiales</taxon>
        <taxon>Ectothiorhodospiraceae</taxon>
        <taxon>Spiribacter</taxon>
    </lineage>
</organism>
<feature type="transmembrane region" description="Helical" evidence="12">
    <location>
        <begin position="78"/>
        <end position="102"/>
    </location>
</feature>
<evidence type="ECO:0000256" key="4">
    <source>
        <dbReference type="ARBA" id="ARBA00020585"/>
    </source>
</evidence>
<evidence type="ECO:0000259" key="13">
    <source>
        <dbReference type="Pfam" id="PF13632"/>
    </source>
</evidence>
<proteinExistence type="inferred from homology"/>
<evidence type="ECO:0000313" key="15">
    <source>
        <dbReference type="Proteomes" id="UP000315400"/>
    </source>
</evidence>
<evidence type="ECO:0000256" key="8">
    <source>
        <dbReference type="ARBA" id="ARBA00022679"/>
    </source>
</evidence>
<dbReference type="InterPro" id="IPR050321">
    <property type="entry name" value="Glycosyltr_2/OpgH_subfam"/>
</dbReference>
<dbReference type="InterPro" id="IPR029044">
    <property type="entry name" value="Nucleotide-diphossugar_trans"/>
</dbReference>
<keyword evidence="8 14" id="KW-0808">Transferase</keyword>
<comment type="pathway">
    <text evidence="2">Glycan metabolism; osmoregulated periplasmic glucan (OPG) biosynthesis.</text>
</comment>
<name>A0A540VWF3_9GAMM</name>
<dbReference type="InterPro" id="IPR001173">
    <property type="entry name" value="Glyco_trans_2-like"/>
</dbReference>
<dbReference type="NCBIfam" id="NF003958">
    <property type="entry name" value="PRK05454.2-1"/>
    <property type="match status" value="1"/>
</dbReference>
<dbReference type="Pfam" id="PF13632">
    <property type="entry name" value="Glyco_trans_2_3"/>
    <property type="match status" value="1"/>
</dbReference>
<accession>A0A540VWF3</accession>
<feature type="transmembrane region" description="Helical" evidence="12">
    <location>
        <begin position="554"/>
        <end position="573"/>
    </location>
</feature>
<evidence type="ECO:0000256" key="6">
    <source>
        <dbReference type="ARBA" id="ARBA00022519"/>
    </source>
</evidence>
<dbReference type="PANTHER" id="PTHR43867:SF5">
    <property type="entry name" value="GLUCANS BIOSYNTHESIS GLUCOSYLTRANSFERASE H"/>
    <property type="match status" value="1"/>
</dbReference>
<keyword evidence="9 12" id="KW-0812">Transmembrane</keyword>
<evidence type="ECO:0000256" key="10">
    <source>
        <dbReference type="ARBA" id="ARBA00022989"/>
    </source>
</evidence>
<dbReference type="GO" id="GO:0016758">
    <property type="term" value="F:hexosyltransferase activity"/>
    <property type="evidence" value="ECO:0007669"/>
    <property type="project" value="TreeGrafter"/>
</dbReference>
<dbReference type="GO" id="GO:0005886">
    <property type="term" value="C:plasma membrane"/>
    <property type="evidence" value="ECO:0007669"/>
    <property type="project" value="UniProtKB-SubCell"/>
</dbReference>